<dbReference type="HOGENOM" id="CLU_119346_2_0_1"/>
<dbReference type="EMBL" id="GL377309">
    <property type="protein sequence ID" value="EFI94337.1"/>
    <property type="molecule type" value="Genomic_DNA"/>
</dbReference>
<dbReference type="InterPro" id="IPR037401">
    <property type="entry name" value="SnoaL-like"/>
</dbReference>
<dbReference type="VEuPathDB" id="FungiDB:SCHCODRAFT_02585114"/>
<accession>D8QBD9</accession>
<gene>
    <name evidence="2" type="ORF">SCHCODRAFT_236443</name>
</gene>
<protein>
    <recommendedName>
        <fullName evidence="1">SnoaL-like domain-containing protein</fullName>
    </recommendedName>
</protein>
<dbReference type="Proteomes" id="UP000007431">
    <property type="component" value="Unassembled WGS sequence"/>
</dbReference>
<reference evidence="2 3" key="1">
    <citation type="journal article" date="2010" name="Nat. Biotechnol.">
        <title>Genome sequence of the model mushroom Schizophyllum commune.</title>
        <authorList>
            <person name="Ohm R.A."/>
            <person name="de Jong J.F."/>
            <person name="Lugones L.G."/>
            <person name="Aerts A."/>
            <person name="Kothe E."/>
            <person name="Stajich J.E."/>
            <person name="de Vries R.P."/>
            <person name="Record E."/>
            <person name="Levasseur A."/>
            <person name="Baker S.E."/>
            <person name="Bartholomew K.A."/>
            <person name="Coutinho P.M."/>
            <person name="Erdmann S."/>
            <person name="Fowler T.J."/>
            <person name="Gathman A.C."/>
            <person name="Lombard V."/>
            <person name="Henrissat B."/>
            <person name="Knabe N."/>
            <person name="Kuees U."/>
            <person name="Lilly W.W."/>
            <person name="Lindquist E."/>
            <person name="Lucas S."/>
            <person name="Magnuson J.K."/>
            <person name="Piumi F."/>
            <person name="Raudaskoski M."/>
            <person name="Salamov A."/>
            <person name="Schmutz J."/>
            <person name="Schwarze F.W.M.R."/>
            <person name="vanKuyk P.A."/>
            <person name="Horton J.S."/>
            <person name="Grigoriev I.V."/>
            <person name="Woesten H.A.B."/>
        </authorList>
    </citation>
    <scope>NUCLEOTIDE SEQUENCE [LARGE SCALE GENOMIC DNA]</scope>
    <source>
        <strain evidence="3">H4-8 / FGSC 9210</strain>
    </source>
</reference>
<feature type="domain" description="SnoaL-like" evidence="1">
    <location>
        <begin position="18"/>
        <end position="78"/>
    </location>
</feature>
<dbReference type="eggNOG" id="ENOG502SXNY">
    <property type="taxonomic scope" value="Eukaryota"/>
</dbReference>
<evidence type="ECO:0000313" key="3">
    <source>
        <dbReference type="Proteomes" id="UP000007431"/>
    </source>
</evidence>
<organism evidence="3">
    <name type="scientific">Schizophyllum commune (strain H4-8 / FGSC 9210)</name>
    <name type="common">Split gill fungus</name>
    <dbReference type="NCBI Taxonomy" id="578458"/>
    <lineage>
        <taxon>Eukaryota</taxon>
        <taxon>Fungi</taxon>
        <taxon>Dikarya</taxon>
        <taxon>Basidiomycota</taxon>
        <taxon>Agaricomycotina</taxon>
        <taxon>Agaricomycetes</taxon>
        <taxon>Agaricomycetidae</taxon>
        <taxon>Agaricales</taxon>
        <taxon>Schizophyllaceae</taxon>
        <taxon>Schizophyllum</taxon>
    </lineage>
</organism>
<dbReference type="RefSeq" id="XP_003029240.1">
    <property type="nucleotide sequence ID" value="XM_003029194.1"/>
</dbReference>
<dbReference type="InParanoid" id="D8QBD9"/>
<evidence type="ECO:0000313" key="2">
    <source>
        <dbReference type="EMBL" id="EFI94337.1"/>
    </source>
</evidence>
<dbReference type="OMA" id="VAPRIYQ"/>
<dbReference type="OrthoDB" id="2833806at2759"/>
<proteinExistence type="predicted"/>
<dbReference type="Pfam" id="PF13577">
    <property type="entry name" value="SnoaL_4"/>
    <property type="match status" value="1"/>
</dbReference>
<dbReference type="Gene3D" id="3.10.450.50">
    <property type="match status" value="1"/>
</dbReference>
<keyword evidence="3" id="KW-1185">Reference proteome</keyword>
<dbReference type="GeneID" id="9592198"/>
<dbReference type="KEGG" id="scm:SCHCO_02585114"/>
<sequence length="175" mass="19742">MSSNYETLQQKATEWMKRFHATSDNMVAEPWVDSFWTFDGVLQFSNAPEVAGRDAIVEFFKSQFPHLEHMKHSIVSLDVISNKIYLRATISYRAKGDPERKDITIPGFAVCFFPTELTVDGGFDKMSRFEVYLNPTPLQERIAVAMKNAGPSDLGTHFSHIRGTLPSSDMLSESG</sequence>
<dbReference type="InterPro" id="IPR032710">
    <property type="entry name" value="NTF2-like_dom_sf"/>
</dbReference>
<dbReference type="AlphaFoldDB" id="D8QBD9"/>
<evidence type="ECO:0000259" key="1">
    <source>
        <dbReference type="Pfam" id="PF13577"/>
    </source>
</evidence>
<name>D8QBD9_SCHCM</name>
<dbReference type="SUPFAM" id="SSF54427">
    <property type="entry name" value="NTF2-like"/>
    <property type="match status" value="1"/>
</dbReference>